<dbReference type="SUPFAM" id="SSF52540">
    <property type="entry name" value="P-loop containing nucleoside triphosphate hydrolases"/>
    <property type="match status" value="1"/>
</dbReference>
<dbReference type="CDD" id="cd03250">
    <property type="entry name" value="ABCC_MRP_domain1"/>
    <property type="match status" value="1"/>
</dbReference>
<dbReference type="AlphaFoldDB" id="A0A9W7XRI4"/>
<dbReference type="InterPro" id="IPR003593">
    <property type="entry name" value="AAA+_ATPase"/>
</dbReference>
<dbReference type="EMBL" id="JANBOI010004014">
    <property type="protein sequence ID" value="KAJ1718026.1"/>
    <property type="molecule type" value="Genomic_DNA"/>
</dbReference>
<dbReference type="InterPro" id="IPR017871">
    <property type="entry name" value="ABC_transporter-like_CS"/>
</dbReference>
<dbReference type="GO" id="GO:0016887">
    <property type="term" value="F:ATP hydrolysis activity"/>
    <property type="evidence" value="ECO:0007669"/>
    <property type="project" value="InterPro"/>
</dbReference>
<name>A0A9W7XRI4_9FUNG</name>
<dbReference type="OrthoDB" id="6500128at2759"/>
<dbReference type="PANTHER" id="PTHR24223">
    <property type="entry name" value="ATP-BINDING CASSETTE SUB-FAMILY C"/>
    <property type="match status" value="1"/>
</dbReference>
<keyword evidence="2" id="KW-0067">ATP-binding</keyword>
<feature type="domain" description="ABC transporter" evidence="3">
    <location>
        <begin position="96"/>
        <end position="302"/>
    </location>
</feature>
<comment type="caution">
    <text evidence="4">The sequence shown here is derived from an EMBL/GenBank/DDBJ whole genome shotgun (WGS) entry which is preliminary data.</text>
</comment>
<evidence type="ECO:0000256" key="2">
    <source>
        <dbReference type="ARBA" id="ARBA00022840"/>
    </source>
</evidence>
<dbReference type="InterPro" id="IPR003439">
    <property type="entry name" value="ABC_transporter-like_ATP-bd"/>
</dbReference>
<dbReference type="PROSITE" id="PS50893">
    <property type="entry name" value="ABC_TRANSPORTER_2"/>
    <property type="match status" value="1"/>
</dbReference>
<evidence type="ECO:0000259" key="3">
    <source>
        <dbReference type="PROSITE" id="PS50893"/>
    </source>
</evidence>
<dbReference type="Gene3D" id="3.40.50.300">
    <property type="entry name" value="P-loop containing nucleotide triphosphate hydrolases"/>
    <property type="match status" value="1"/>
</dbReference>
<proteinExistence type="predicted"/>
<dbReference type="Pfam" id="PF00005">
    <property type="entry name" value="ABC_tran"/>
    <property type="match status" value="1"/>
</dbReference>
<reference evidence="4" key="1">
    <citation type="submission" date="2022-07" db="EMBL/GenBank/DDBJ databases">
        <title>Phylogenomic reconstructions and comparative analyses of Kickxellomycotina fungi.</title>
        <authorList>
            <person name="Reynolds N.K."/>
            <person name="Stajich J.E."/>
            <person name="Barry K."/>
            <person name="Grigoriev I.V."/>
            <person name="Crous P."/>
            <person name="Smith M.E."/>
        </authorList>
    </citation>
    <scope>NUCLEOTIDE SEQUENCE</scope>
    <source>
        <strain evidence="4">BCRC 34381</strain>
    </source>
</reference>
<dbReference type="InterPro" id="IPR050173">
    <property type="entry name" value="ABC_transporter_C-like"/>
</dbReference>
<accession>A0A9W7XRI4</accession>
<dbReference type="PROSITE" id="PS00211">
    <property type="entry name" value="ABC_TRANSPORTER_1"/>
    <property type="match status" value="1"/>
</dbReference>
<sequence length="303" mass="31804">MFAALAAYGLQHGLDAETTFTAIAVFRIVQSTVSMMPAIVAQSIGFYVSFRRIEAYLGQPEVDALEDRVARGAGDALGFDDATLSWGRGARARTQLPPGDMPAGDAPADRAPFTLSDLGVRFPRGQLTVVGGPTGSGKSSLLAALVGEMELVRGRVCVPAAAAADGGALGAAGGLVLDDVAFVPQEPWLRNATVRDNILFGERFCAKRYAGVLRACALAADLRALPAGDQTEIGERGVTLSGGQRQRVALARAVYSSRRILLVDDCLSAVDAHTGRHLLHRCLLDAGGLMAGRTRVLVTHHMA</sequence>
<dbReference type="InterPro" id="IPR027417">
    <property type="entry name" value="P-loop_NTPase"/>
</dbReference>
<evidence type="ECO:0000313" key="4">
    <source>
        <dbReference type="EMBL" id="KAJ1718026.1"/>
    </source>
</evidence>
<dbReference type="Proteomes" id="UP001143981">
    <property type="component" value="Unassembled WGS sequence"/>
</dbReference>
<dbReference type="GO" id="GO:0042626">
    <property type="term" value="F:ATPase-coupled transmembrane transporter activity"/>
    <property type="evidence" value="ECO:0007669"/>
    <property type="project" value="TreeGrafter"/>
</dbReference>
<keyword evidence="5" id="KW-1185">Reference proteome</keyword>
<feature type="non-terminal residue" evidence="4">
    <location>
        <position position="303"/>
    </location>
</feature>
<keyword evidence="1" id="KW-0547">Nucleotide-binding</keyword>
<protein>
    <recommendedName>
        <fullName evidence="3">ABC transporter domain-containing protein</fullName>
    </recommendedName>
</protein>
<evidence type="ECO:0000256" key="1">
    <source>
        <dbReference type="ARBA" id="ARBA00022741"/>
    </source>
</evidence>
<dbReference type="SMART" id="SM00382">
    <property type="entry name" value="AAA"/>
    <property type="match status" value="1"/>
</dbReference>
<dbReference type="GO" id="GO:0005524">
    <property type="term" value="F:ATP binding"/>
    <property type="evidence" value="ECO:0007669"/>
    <property type="project" value="UniProtKB-KW"/>
</dbReference>
<organism evidence="4 5">
    <name type="scientific">Coemansia biformis</name>
    <dbReference type="NCBI Taxonomy" id="1286918"/>
    <lineage>
        <taxon>Eukaryota</taxon>
        <taxon>Fungi</taxon>
        <taxon>Fungi incertae sedis</taxon>
        <taxon>Zoopagomycota</taxon>
        <taxon>Kickxellomycotina</taxon>
        <taxon>Kickxellomycetes</taxon>
        <taxon>Kickxellales</taxon>
        <taxon>Kickxellaceae</taxon>
        <taxon>Coemansia</taxon>
    </lineage>
</organism>
<evidence type="ECO:0000313" key="5">
    <source>
        <dbReference type="Proteomes" id="UP001143981"/>
    </source>
</evidence>
<dbReference type="GO" id="GO:0016020">
    <property type="term" value="C:membrane"/>
    <property type="evidence" value="ECO:0007669"/>
    <property type="project" value="TreeGrafter"/>
</dbReference>
<gene>
    <name evidence="4" type="ORF">LPJ61_006933</name>
</gene>